<feature type="coiled-coil region" evidence="1">
    <location>
        <begin position="83"/>
        <end position="117"/>
    </location>
</feature>
<evidence type="ECO:0000313" key="3">
    <source>
        <dbReference type="Proteomes" id="UP000076574"/>
    </source>
</evidence>
<keyword evidence="1" id="KW-0175">Coiled coil</keyword>
<evidence type="ECO:0000256" key="1">
    <source>
        <dbReference type="SAM" id="Coils"/>
    </source>
</evidence>
<accession>A0A163X2B8</accession>
<keyword evidence="3" id="KW-1185">Reference proteome</keyword>
<dbReference type="EMBL" id="LVYV01000056">
    <property type="protein sequence ID" value="KZD20318.1"/>
    <property type="molecule type" value="Genomic_DNA"/>
</dbReference>
<dbReference type="RefSeq" id="WP_068738599.1">
    <property type="nucleotide sequence ID" value="NZ_LVYV01000056.1"/>
</dbReference>
<organism evidence="2 3">
    <name type="scientific">Tardiphaga robiniae</name>
    <dbReference type="NCBI Taxonomy" id="943830"/>
    <lineage>
        <taxon>Bacteria</taxon>
        <taxon>Pseudomonadati</taxon>
        <taxon>Pseudomonadota</taxon>
        <taxon>Alphaproteobacteria</taxon>
        <taxon>Hyphomicrobiales</taxon>
        <taxon>Nitrobacteraceae</taxon>
        <taxon>Tardiphaga</taxon>
    </lineage>
</organism>
<sequence>MLKRIFRSSSETFRTRSPERDRITDERLVLAIAATIDSGLRSAEYEHDGLKRRLEDVISIAAIVGGNEIEDVNSQSDPRAELLQKSDDEIRIGEARLRTLENNIENFRSLKRDLRRRFPGINLDAAEPAPK</sequence>
<name>A0A163X2B8_9BRAD</name>
<protein>
    <submittedName>
        <fullName evidence="2">Uncharacterized protein</fullName>
    </submittedName>
</protein>
<dbReference type="STRING" id="943830.A4A58_18920"/>
<dbReference type="Proteomes" id="UP000076574">
    <property type="component" value="Unassembled WGS sequence"/>
</dbReference>
<reference evidence="2 3" key="1">
    <citation type="submission" date="2016-03" db="EMBL/GenBank/DDBJ databases">
        <title>Microsymbionts genomes from the relict species Vavilovia formosa (Stev.) Fed.</title>
        <authorList>
            <person name="Kopat V."/>
            <person name="Chirak E."/>
            <person name="Kimeklis A."/>
            <person name="Andronov E."/>
        </authorList>
    </citation>
    <scope>NUCLEOTIDE SEQUENCE [LARGE SCALE GENOMIC DNA]</scope>
    <source>
        <strain evidence="2 3">Vaf07</strain>
    </source>
</reference>
<evidence type="ECO:0000313" key="2">
    <source>
        <dbReference type="EMBL" id="KZD20318.1"/>
    </source>
</evidence>
<dbReference type="OrthoDB" id="8265191at2"/>
<gene>
    <name evidence="2" type="ORF">A4A58_18920</name>
</gene>
<dbReference type="AlphaFoldDB" id="A0A163X2B8"/>
<proteinExistence type="predicted"/>
<comment type="caution">
    <text evidence="2">The sequence shown here is derived from an EMBL/GenBank/DDBJ whole genome shotgun (WGS) entry which is preliminary data.</text>
</comment>